<dbReference type="OrthoDB" id="5695107at2"/>
<dbReference type="SUPFAM" id="SSF56300">
    <property type="entry name" value="Metallo-dependent phosphatases"/>
    <property type="match status" value="1"/>
</dbReference>
<keyword evidence="3" id="KW-1185">Reference proteome</keyword>
<dbReference type="GO" id="GO:0016787">
    <property type="term" value="F:hydrolase activity"/>
    <property type="evidence" value="ECO:0007669"/>
    <property type="project" value="InterPro"/>
</dbReference>
<dbReference type="CDD" id="cd00838">
    <property type="entry name" value="MPP_superfamily"/>
    <property type="match status" value="1"/>
</dbReference>
<dbReference type="InterPro" id="IPR004843">
    <property type="entry name" value="Calcineurin-like_PHP"/>
</dbReference>
<gene>
    <name evidence="2" type="ORF">GL300_20330</name>
</gene>
<accession>A0A844HNY7</accession>
<comment type="caution">
    <text evidence="2">The sequence shown here is derived from an EMBL/GenBank/DDBJ whole genome shotgun (WGS) entry which is preliminary data.</text>
</comment>
<dbReference type="Proteomes" id="UP000449846">
    <property type="component" value="Unassembled WGS sequence"/>
</dbReference>
<sequence length="542" mass="58696">MGASDRGRARRGRGRRVIRIAVIADPHVHDCGWRPEGAGLDAAIRSFGDTLASTRVFNESIPAFRAALDCAVAEGAKLVLLVGDLTDDGQAPNIAAAVALIAEYRDRHGLRVLATPGNHDFFALHGRPQKKTFLTADGTPQTLCSTDCPEAATLGMDAALRRMQHLGYRPEPGDMHWESPFGTDPDFAARTYLVPSPDGGTSCRMVDASYLVEPVEGLWVLSIDSNVSVPRDNAQDFTDPAAFHDATDGGWPTVLRHRAHLLPWMRDVAARAKAGGKQLVAFSHYPVLDVLAGTGSDELRIFGPTGLARRTPPSVVAEAVAATGVPLHFSGHLHVNDTAFHPYGGRGLFNISVPSPVGFCPAMKIVDLDGDRVTIRSLPLSQVPGHDLAFAAYRAEAGASVGPAMHAADHGAFLDHHLVELVRGRYVPREWPAEMAEFVDNARVDDLLALLGVPLADAPDLTMWQLVEDWYRLRKAGTLAEAYVAPERLDFYRRLCESIPPGSDNSLAGRFLVLLRILRGYLGRLPNGDFTLDMRDLSVRGS</sequence>
<evidence type="ECO:0000259" key="1">
    <source>
        <dbReference type="Pfam" id="PF00149"/>
    </source>
</evidence>
<reference evidence="2 3" key="1">
    <citation type="submission" date="2019-11" db="EMBL/GenBank/DDBJ databases">
        <authorList>
            <person name="Dong K."/>
        </authorList>
    </citation>
    <scope>NUCLEOTIDE SEQUENCE [LARGE SCALE GENOMIC DNA]</scope>
    <source>
        <strain evidence="2 3">NBRC 112902</strain>
    </source>
</reference>
<evidence type="ECO:0000313" key="3">
    <source>
        <dbReference type="Proteomes" id="UP000449846"/>
    </source>
</evidence>
<dbReference type="InterPro" id="IPR029052">
    <property type="entry name" value="Metallo-depent_PP-like"/>
</dbReference>
<dbReference type="AlphaFoldDB" id="A0A844HNY7"/>
<dbReference type="Gene3D" id="3.60.21.10">
    <property type="match status" value="2"/>
</dbReference>
<dbReference type="EMBL" id="WMIG01000017">
    <property type="protein sequence ID" value="MTH61566.1"/>
    <property type="molecule type" value="Genomic_DNA"/>
</dbReference>
<organism evidence="2 3">
    <name type="scientific">Paracoccus litorisediminis</name>
    <dbReference type="NCBI Taxonomy" id="2006130"/>
    <lineage>
        <taxon>Bacteria</taxon>
        <taxon>Pseudomonadati</taxon>
        <taxon>Pseudomonadota</taxon>
        <taxon>Alphaproteobacteria</taxon>
        <taxon>Rhodobacterales</taxon>
        <taxon>Paracoccaceae</taxon>
        <taxon>Paracoccus</taxon>
    </lineage>
</organism>
<dbReference type="Pfam" id="PF00149">
    <property type="entry name" value="Metallophos"/>
    <property type="match status" value="1"/>
</dbReference>
<feature type="domain" description="Calcineurin-like phosphoesterase" evidence="1">
    <location>
        <begin position="18"/>
        <end position="125"/>
    </location>
</feature>
<protein>
    <recommendedName>
        <fullName evidence="1">Calcineurin-like phosphoesterase domain-containing protein</fullName>
    </recommendedName>
</protein>
<evidence type="ECO:0000313" key="2">
    <source>
        <dbReference type="EMBL" id="MTH61566.1"/>
    </source>
</evidence>
<name>A0A844HNY7_9RHOB</name>
<proteinExistence type="predicted"/>